<dbReference type="GO" id="GO:0016020">
    <property type="term" value="C:membrane"/>
    <property type="evidence" value="ECO:0007669"/>
    <property type="project" value="UniProtKB-SubCell"/>
</dbReference>
<dbReference type="Proteomes" id="UP000184428">
    <property type="component" value="Unassembled WGS sequence"/>
</dbReference>
<feature type="transmembrane region" description="Helical" evidence="5">
    <location>
        <begin position="56"/>
        <end position="89"/>
    </location>
</feature>
<evidence type="ECO:0000256" key="4">
    <source>
        <dbReference type="ARBA" id="ARBA00023136"/>
    </source>
</evidence>
<dbReference type="AlphaFoldDB" id="A0A1M7UT78"/>
<protein>
    <submittedName>
        <fullName evidence="6">DoxX-like family protein</fullName>
    </submittedName>
</protein>
<dbReference type="Pfam" id="PF13564">
    <property type="entry name" value="DoxX_2"/>
    <property type="match status" value="1"/>
</dbReference>
<sequence>MNLTLWIAAGLLAAVALAGGISKTFVPKAKLAAAHGGEWTAGASVGFVKTLGVLELLAAVGLILPAIVDIAPVMVPVTAVCWILLMVGAMITHGRLGQFKLVMLNVVYLALAAFIAWGRFGPEPFAG</sequence>
<dbReference type="InterPro" id="IPR032808">
    <property type="entry name" value="DoxX"/>
</dbReference>
<dbReference type="EMBL" id="FRDM01000028">
    <property type="protein sequence ID" value="SHN86150.1"/>
    <property type="molecule type" value="Genomic_DNA"/>
</dbReference>
<proteinExistence type="predicted"/>
<reference evidence="6 7" key="1">
    <citation type="submission" date="2016-12" db="EMBL/GenBank/DDBJ databases">
        <authorList>
            <person name="Song W.-J."/>
            <person name="Kurnit D.M."/>
        </authorList>
    </citation>
    <scope>NUCLEOTIDE SEQUENCE [LARGE SCALE GENOMIC DNA]</scope>
    <source>
        <strain evidence="6 7">DSM 43162</strain>
    </source>
</reference>
<evidence type="ECO:0000313" key="7">
    <source>
        <dbReference type="Proteomes" id="UP000184428"/>
    </source>
</evidence>
<name>A0A1M7UT78_9ACTN</name>
<gene>
    <name evidence="6" type="ORF">SAMN05660350_03887</name>
</gene>
<feature type="transmembrane region" description="Helical" evidence="5">
    <location>
        <begin position="101"/>
        <end position="120"/>
    </location>
</feature>
<organism evidence="6 7">
    <name type="scientific">Geodermatophilus obscurus</name>
    <dbReference type="NCBI Taxonomy" id="1861"/>
    <lineage>
        <taxon>Bacteria</taxon>
        <taxon>Bacillati</taxon>
        <taxon>Actinomycetota</taxon>
        <taxon>Actinomycetes</taxon>
        <taxon>Geodermatophilales</taxon>
        <taxon>Geodermatophilaceae</taxon>
        <taxon>Geodermatophilus</taxon>
    </lineage>
</organism>
<comment type="subcellular location">
    <subcellularLocation>
        <location evidence="1">Membrane</location>
        <topology evidence="1">Multi-pass membrane protein</topology>
    </subcellularLocation>
</comment>
<evidence type="ECO:0000256" key="2">
    <source>
        <dbReference type="ARBA" id="ARBA00022692"/>
    </source>
</evidence>
<evidence type="ECO:0000256" key="1">
    <source>
        <dbReference type="ARBA" id="ARBA00004141"/>
    </source>
</evidence>
<keyword evidence="2 5" id="KW-0812">Transmembrane</keyword>
<evidence type="ECO:0000256" key="5">
    <source>
        <dbReference type="SAM" id="Phobius"/>
    </source>
</evidence>
<accession>A0A1M7UT78</accession>
<evidence type="ECO:0000313" key="6">
    <source>
        <dbReference type="EMBL" id="SHN86150.1"/>
    </source>
</evidence>
<dbReference type="RefSeq" id="WP_072920318.1">
    <property type="nucleotide sequence ID" value="NZ_FRDM01000028.1"/>
</dbReference>
<keyword evidence="4 5" id="KW-0472">Membrane</keyword>
<keyword evidence="3 5" id="KW-1133">Transmembrane helix</keyword>
<evidence type="ECO:0000256" key="3">
    <source>
        <dbReference type="ARBA" id="ARBA00022989"/>
    </source>
</evidence>
<dbReference type="OrthoDB" id="3790625at2"/>